<dbReference type="InterPro" id="IPR006195">
    <property type="entry name" value="aa-tRNA-synth_II"/>
</dbReference>
<dbReference type="CDD" id="cd00496">
    <property type="entry name" value="PheRS_alpha_core"/>
    <property type="match status" value="1"/>
</dbReference>
<dbReference type="NCBIfam" id="TIGR00468">
    <property type="entry name" value="pheS"/>
    <property type="match status" value="1"/>
</dbReference>
<feature type="binding site" evidence="13">
    <location>
        <position position="269"/>
    </location>
    <ligand>
        <name>Mg(2+)</name>
        <dbReference type="ChEBI" id="CHEBI:18420"/>
        <note>shared with beta subunit</note>
    </ligand>
</feature>
<dbReference type="InterPro" id="IPR004529">
    <property type="entry name" value="Phe-tRNA-synth_IIc_asu"/>
</dbReference>
<gene>
    <name evidence="13 15" type="primary">pheS</name>
    <name evidence="15" type="ordered locus">trd_0641</name>
</gene>
<keyword evidence="11 13" id="KW-0030">Aminoacyl-tRNA synthetase</keyword>
<evidence type="ECO:0000256" key="4">
    <source>
        <dbReference type="ARBA" id="ARBA00022490"/>
    </source>
</evidence>
<dbReference type="GO" id="GO:0000287">
    <property type="term" value="F:magnesium ion binding"/>
    <property type="evidence" value="ECO:0007669"/>
    <property type="project" value="UniProtKB-UniRule"/>
</dbReference>
<evidence type="ECO:0000259" key="14">
    <source>
        <dbReference type="PROSITE" id="PS50862"/>
    </source>
</evidence>
<comment type="subcellular location">
    <subcellularLocation>
        <location evidence="1 13">Cytoplasm</location>
    </subcellularLocation>
</comment>
<comment type="subunit">
    <text evidence="3 13">Tetramer of two alpha and two beta subunits.</text>
</comment>
<evidence type="ECO:0000256" key="7">
    <source>
        <dbReference type="ARBA" id="ARBA00022741"/>
    </source>
</evidence>
<dbReference type="GO" id="GO:0000049">
    <property type="term" value="F:tRNA binding"/>
    <property type="evidence" value="ECO:0007669"/>
    <property type="project" value="InterPro"/>
</dbReference>
<dbReference type="EMBL" id="CP001275">
    <property type="protein sequence ID" value="ACM04686.1"/>
    <property type="molecule type" value="Genomic_DNA"/>
</dbReference>
<reference evidence="15 16" key="1">
    <citation type="journal article" date="2009" name="PLoS ONE">
        <title>Complete genome sequence of the aerobic CO-oxidizing thermophile Thermomicrobium roseum.</title>
        <authorList>
            <person name="Wu D."/>
            <person name="Raymond J."/>
            <person name="Wu M."/>
            <person name="Chatterji S."/>
            <person name="Ren Q."/>
            <person name="Graham J.E."/>
            <person name="Bryant D.A."/>
            <person name="Robb F."/>
            <person name="Colman A."/>
            <person name="Tallon L.J."/>
            <person name="Badger J.H."/>
            <person name="Madupu R."/>
            <person name="Ward N.L."/>
            <person name="Eisen J.A."/>
        </authorList>
    </citation>
    <scope>NUCLEOTIDE SEQUENCE [LARGE SCALE GENOMIC DNA]</scope>
    <source>
        <strain evidence="16">ATCC 27502 / DSM 5159 / P-2</strain>
    </source>
</reference>
<protein>
    <recommendedName>
        <fullName evidence="13">Phenylalanine--tRNA ligase alpha subunit</fullName>
        <ecNumber evidence="13">6.1.1.20</ecNumber>
    </recommendedName>
    <alternativeName>
        <fullName evidence="13">Phenylalanyl-tRNA synthetase alpha subunit</fullName>
        <shortName evidence="13">PheRS</shortName>
    </alternativeName>
</protein>
<dbReference type="KEGG" id="tro:trd_0641"/>
<evidence type="ECO:0000256" key="12">
    <source>
        <dbReference type="ARBA" id="ARBA00049255"/>
    </source>
</evidence>
<keyword evidence="9 13" id="KW-0460">Magnesium</keyword>
<dbReference type="PANTHER" id="PTHR11538">
    <property type="entry name" value="PHENYLALANYL-TRNA SYNTHETASE"/>
    <property type="match status" value="1"/>
</dbReference>
<comment type="catalytic activity">
    <reaction evidence="12 13">
        <text>tRNA(Phe) + L-phenylalanine + ATP = L-phenylalanyl-tRNA(Phe) + AMP + diphosphate + H(+)</text>
        <dbReference type="Rhea" id="RHEA:19413"/>
        <dbReference type="Rhea" id="RHEA-COMP:9668"/>
        <dbReference type="Rhea" id="RHEA-COMP:9699"/>
        <dbReference type="ChEBI" id="CHEBI:15378"/>
        <dbReference type="ChEBI" id="CHEBI:30616"/>
        <dbReference type="ChEBI" id="CHEBI:33019"/>
        <dbReference type="ChEBI" id="CHEBI:58095"/>
        <dbReference type="ChEBI" id="CHEBI:78442"/>
        <dbReference type="ChEBI" id="CHEBI:78531"/>
        <dbReference type="ChEBI" id="CHEBI:456215"/>
        <dbReference type="EC" id="6.1.1.20"/>
    </reaction>
</comment>
<evidence type="ECO:0000256" key="3">
    <source>
        <dbReference type="ARBA" id="ARBA00011209"/>
    </source>
</evidence>
<name>B9KYT7_THERP</name>
<evidence type="ECO:0000256" key="2">
    <source>
        <dbReference type="ARBA" id="ARBA00010207"/>
    </source>
</evidence>
<evidence type="ECO:0000256" key="10">
    <source>
        <dbReference type="ARBA" id="ARBA00022917"/>
    </source>
</evidence>
<dbReference type="FunFam" id="3.30.930.10:FF:000003">
    <property type="entry name" value="Phenylalanine--tRNA ligase alpha subunit"/>
    <property type="match status" value="1"/>
</dbReference>
<dbReference type="GO" id="GO:0005737">
    <property type="term" value="C:cytoplasm"/>
    <property type="evidence" value="ECO:0007669"/>
    <property type="project" value="UniProtKB-SubCell"/>
</dbReference>
<evidence type="ECO:0000256" key="1">
    <source>
        <dbReference type="ARBA" id="ARBA00004496"/>
    </source>
</evidence>
<dbReference type="STRING" id="309801.trd_0641"/>
<keyword evidence="4 13" id="KW-0963">Cytoplasm</keyword>
<dbReference type="InterPro" id="IPR002319">
    <property type="entry name" value="Phenylalanyl-tRNA_Synthase"/>
</dbReference>
<dbReference type="Proteomes" id="UP000000447">
    <property type="component" value="Chromosome"/>
</dbReference>
<dbReference type="GO" id="GO:0005524">
    <property type="term" value="F:ATP binding"/>
    <property type="evidence" value="ECO:0007669"/>
    <property type="project" value="UniProtKB-UniRule"/>
</dbReference>
<dbReference type="InterPro" id="IPR022911">
    <property type="entry name" value="Phe_tRNA_ligase_alpha1_bac"/>
</dbReference>
<comment type="similarity">
    <text evidence="2 13">Belongs to the class-II aminoacyl-tRNA synthetase family. Phe-tRNA synthetase alpha subunit type 1 subfamily.</text>
</comment>
<dbReference type="OrthoDB" id="9800719at2"/>
<comment type="cofactor">
    <cofactor evidence="13">
        <name>Mg(2+)</name>
        <dbReference type="ChEBI" id="CHEBI:18420"/>
    </cofactor>
    <text evidence="13">Binds 2 magnesium ions per tetramer.</text>
</comment>
<dbReference type="GO" id="GO:0004826">
    <property type="term" value="F:phenylalanine-tRNA ligase activity"/>
    <property type="evidence" value="ECO:0007669"/>
    <property type="project" value="UniProtKB-UniRule"/>
</dbReference>
<dbReference type="Pfam" id="PF02912">
    <property type="entry name" value="Phe_tRNA-synt_N"/>
    <property type="match status" value="1"/>
</dbReference>
<dbReference type="RefSeq" id="WP_012642037.1">
    <property type="nucleotide sequence ID" value="NC_011959.1"/>
</dbReference>
<evidence type="ECO:0000256" key="9">
    <source>
        <dbReference type="ARBA" id="ARBA00022842"/>
    </source>
</evidence>
<evidence type="ECO:0000256" key="11">
    <source>
        <dbReference type="ARBA" id="ARBA00023146"/>
    </source>
</evidence>
<dbReference type="eggNOG" id="COG0016">
    <property type="taxonomic scope" value="Bacteria"/>
</dbReference>
<proteinExistence type="inferred from homology"/>
<organism evidence="15 16">
    <name type="scientific">Thermomicrobium roseum (strain ATCC 27502 / DSM 5159 / P-2)</name>
    <dbReference type="NCBI Taxonomy" id="309801"/>
    <lineage>
        <taxon>Bacteria</taxon>
        <taxon>Pseudomonadati</taxon>
        <taxon>Thermomicrobiota</taxon>
        <taxon>Thermomicrobia</taxon>
        <taxon>Thermomicrobiales</taxon>
        <taxon>Thermomicrobiaceae</taxon>
        <taxon>Thermomicrobium</taxon>
    </lineage>
</organism>
<dbReference type="HOGENOM" id="CLU_025086_0_1_0"/>
<dbReference type="Gene3D" id="3.30.930.10">
    <property type="entry name" value="Bira Bifunctional Protein, Domain 2"/>
    <property type="match status" value="1"/>
</dbReference>
<keyword evidence="5 13" id="KW-0436">Ligase</keyword>
<keyword evidence="16" id="KW-1185">Reference proteome</keyword>
<feature type="domain" description="Aminoacyl-transfer RNA synthetases class-II family profile" evidence="14">
    <location>
        <begin position="123"/>
        <end position="358"/>
    </location>
</feature>
<evidence type="ECO:0000256" key="13">
    <source>
        <dbReference type="HAMAP-Rule" id="MF_00281"/>
    </source>
</evidence>
<evidence type="ECO:0000256" key="6">
    <source>
        <dbReference type="ARBA" id="ARBA00022723"/>
    </source>
</evidence>
<dbReference type="InterPro" id="IPR045864">
    <property type="entry name" value="aa-tRNA-synth_II/BPL/LPL"/>
</dbReference>
<keyword evidence="10 13" id="KW-0648">Protein biosynthesis</keyword>
<dbReference type="PANTHER" id="PTHR11538:SF41">
    <property type="entry name" value="PHENYLALANINE--TRNA LIGASE, MITOCHONDRIAL"/>
    <property type="match status" value="1"/>
</dbReference>
<dbReference type="GO" id="GO:0006432">
    <property type="term" value="P:phenylalanyl-tRNA aminoacylation"/>
    <property type="evidence" value="ECO:0007669"/>
    <property type="project" value="UniProtKB-UniRule"/>
</dbReference>
<evidence type="ECO:0000256" key="5">
    <source>
        <dbReference type="ARBA" id="ARBA00022598"/>
    </source>
</evidence>
<dbReference type="HAMAP" id="MF_00281">
    <property type="entry name" value="Phe_tRNA_synth_alpha1"/>
    <property type="match status" value="1"/>
</dbReference>
<keyword evidence="7 13" id="KW-0547">Nucleotide-binding</keyword>
<evidence type="ECO:0000313" key="15">
    <source>
        <dbReference type="EMBL" id="ACM04686.1"/>
    </source>
</evidence>
<dbReference type="PROSITE" id="PS50862">
    <property type="entry name" value="AA_TRNA_LIGASE_II"/>
    <property type="match status" value="1"/>
</dbReference>
<sequence>MSATTPEQEVSVNTDRIEELRQRAKRELLAITTQAALAEWYARYLGRRGELTQLLRALGTLPPEQRPIIGRLANELRDELQAAYEEREREVREIELAARIAAEAIDVTLPGRRPRIGTLHPVTQMIREVTDIFAHLGFQVVEGPEVEYGSYAFDALNIPPEHPARDVWDTIFIESDQKEIVLRPHTSPMQIRVMERRKPPVRVVVPGRCYRYEAVDATHEWHFHQIEGLAVDEQITMADLKGTLAEFARQLFGKERRVRFRCDFFPFVEPGVDFAIDCMFCRGEGCRVCGQSGWIEILGAGMVHPQVLRNVGYDPDRYTGWAFGMGVERLVMLRYGVPDIRYFYQGDLRFLAQFDRIPV</sequence>
<dbReference type="EC" id="6.1.1.20" evidence="13"/>
<keyword evidence="8 13" id="KW-0067">ATP-binding</keyword>
<dbReference type="SUPFAM" id="SSF46589">
    <property type="entry name" value="tRNA-binding arm"/>
    <property type="match status" value="1"/>
</dbReference>
<dbReference type="InterPro" id="IPR010978">
    <property type="entry name" value="tRNA-bd_arm"/>
</dbReference>
<accession>B9KYT7</accession>
<evidence type="ECO:0000313" key="16">
    <source>
        <dbReference type="Proteomes" id="UP000000447"/>
    </source>
</evidence>
<evidence type="ECO:0000256" key="8">
    <source>
        <dbReference type="ARBA" id="ARBA00022840"/>
    </source>
</evidence>
<keyword evidence="6 13" id="KW-0479">Metal-binding</keyword>
<dbReference type="InterPro" id="IPR004188">
    <property type="entry name" value="Phe-tRNA_ligase_II_N"/>
</dbReference>
<dbReference type="SUPFAM" id="SSF55681">
    <property type="entry name" value="Class II aaRS and biotin synthetases"/>
    <property type="match status" value="1"/>
</dbReference>
<dbReference type="AlphaFoldDB" id="B9KYT7"/>
<dbReference type="Pfam" id="PF01409">
    <property type="entry name" value="tRNA-synt_2d"/>
    <property type="match status" value="1"/>
</dbReference>